<protein>
    <submittedName>
        <fullName evidence="2">Uncharacterized protein</fullName>
    </submittedName>
</protein>
<evidence type="ECO:0000313" key="3">
    <source>
        <dbReference type="Proteomes" id="UP000552709"/>
    </source>
</evidence>
<dbReference type="RefSeq" id="WP_184127451.1">
    <property type="nucleotide sequence ID" value="NZ_JACHFL010000001.1"/>
</dbReference>
<proteinExistence type="predicted"/>
<name>A0A7W8JSV4_9DEIO</name>
<gene>
    <name evidence="2" type="ORF">HNQ08_000439</name>
</gene>
<dbReference type="AlphaFoldDB" id="A0A7W8JSV4"/>
<sequence length="72" mass="7940">MLATDSDRRAGKPQTLGEALGYAPDGPLELNTAEQATCHVCGHEPRLYTHFSPGGREIVIWIPQDHRCVKRA</sequence>
<evidence type="ECO:0000313" key="2">
    <source>
        <dbReference type="EMBL" id="MBB5361368.1"/>
    </source>
</evidence>
<reference evidence="2 3" key="1">
    <citation type="submission" date="2020-08" db="EMBL/GenBank/DDBJ databases">
        <title>Genomic Encyclopedia of Type Strains, Phase IV (KMG-IV): sequencing the most valuable type-strain genomes for metagenomic binning, comparative biology and taxonomic classification.</title>
        <authorList>
            <person name="Goeker M."/>
        </authorList>
    </citation>
    <scope>NUCLEOTIDE SEQUENCE [LARGE SCALE GENOMIC DNA]</scope>
    <source>
        <strain evidence="2 3">DSM 27939</strain>
    </source>
</reference>
<dbReference type="Proteomes" id="UP000552709">
    <property type="component" value="Unassembled WGS sequence"/>
</dbReference>
<accession>A0A7W8JSV4</accession>
<keyword evidence="3" id="KW-1185">Reference proteome</keyword>
<evidence type="ECO:0000256" key="1">
    <source>
        <dbReference type="SAM" id="MobiDB-lite"/>
    </source>
</evidence>
<comment type="caution">
    <text evidence="2">The sequence shown here is derived from an EMBL/GenBank/DDBJ whole genome shotgun (WGS) entry which is preliminary data.</text>
</comment>
<organism evidence="2 3">
    <name type="scientific">Deinococcus humi</name>
    <dbReference type="NCBI Taxonomy" id="662880"/>
    <lineage>
        <taxon>Bacteria</taxon>
        <taxon>Thermotogati</taxon>
        <taxon>Deinococcota</taxon>
        <taxon>Deinococci</taxon>
        <taxon>Deinococcales</taxon>
        <taxon>Deinococcaceae</taxon>
        <taxon>Deinococcus</taxon>
    </lineage>
</organism>
<feature type="compositionally biased region" description="Basic and acidic residues" evidence="1">
    <location>
        <begin position="1"/>
        <end position="10"/>
    </location>
</feature>
<dbReference type="EMBL" id="JACHFL010000001">
    <property type="protein sequence ID" value="MBB5361368.1"/>
    <property type="molecule type" value="Genomic_DNA"/>
</dbReference>
<feature type="region of interest" description="Disordered" evidence="1">
    <location>
        <begin position="1"/>
        <end position="23"/>
    </location>
</feature>